<evidence type="ECO:0000313" key="2">
    <source>
        <dbReference type="EMBL" id="RAI39159.1"/>
    </source>
</evidence>
<dbReference type="AlphaFoldDB" id="A0A327KKB0"/>
<dbReference type="OrthoDB" id="8450910at2"/>
<sequence length="65" mass="7577">MDSSAIRSARYDPAARVLEITFVTGRVYAYLHVPETTYRDFLDAESKGRFFNERIRDAFATARKR</sequence>
<protein>
    <recommendedName>
        <fullName evidence="1">KTSC domain-containing protein</fullName>
    </recommendedName>
</protein>
<accession>A0A327KKB0</accession>
<dbReference type="Proteomes" id="UP000249130">
    <property type="component" value="Unassembled WGS sequence"/>
</dbReference>
<proteinExistence type="predicted"/>
<reference evidence="2 3" key="1">
    <citation type="submission" date="2017-07" db="EMBL/GenBank/DDBJ databases">
        <title>Draft Genome Sequences of Select Purple Nonsulfur Bacteria.</title>
        <authorList>
            <person name="Lasarre B."/>
            <person name="Mckinlay J.B."/>
        </authorList>
    </citation>
    <scope>NUCLEOTIDE SEQUENCE [LARGE SCALE GENOMIC DNA]</scope>
    <source>
        <strain evidence="2 3">DSM 5909</strain>
    </source>
</reference>
<comment type="caution">
    <text evidence="2">The sequence shown here is derived from an EMBL/GenBank/DDBJ whole genome shotgun (WGS) entry which is preliminary data.</text>
</comment>
<organism evidence="2 3">
    <name type="scientific">Rhodoplanes roseus</name>
    <dbReference type="NCBI Taxonomy" id="29409"/>
    <lineage>
        <taxon>Bacteria</taxon>
        <taxon>Pseudomonadati</taxon>
        <taxon>Pseudomonadota</taxon>
        <taxon>Alphaproteobacteria</taxon>
        <taxon>Hyphomicrobiales</taxon>
        <taxon>Nitrobacteraceae</taxon>
        <taxon>Rhodoplanes</taxon>
    </lineage>
</organism>
<dbReference type="InterPro" id="IPR025309">
    <property type="entry name" value="KTSC_dom"/>
</dbReference>
<name>A0A327KKB0_9BRAD</name>
<dbReference type="EMBL" id="NPEX01000308">
    <property type="protein sequence ID" value="RAI39159.1"/>
    <property type="molecule type" value="Genomic_DNA"/>
</dbReference>
<gene>
    <name evidence="2" type="ORF">CH341_26425</name>
</gene>
<keyword evidence="3" id="KW-1185">Reference proteome</keyword>
<evidence type="ECO:0000259" key="1">
    <source>
        <dbReference type="Pfam" id="PF13619"/>
    </source>
</evidence>
<evidence type="ECO:0000313" key="3">
    <source>
        <dbReference type="Proteomes" id="UP000249130"/>
    </source>
</evidence>
<dbReference type="Pfam" id="PF13619">
    <property type="entry name" value="KTSC"/>
    <property type="match status" value="1"/>
</dbReference>
<feature type="domain" description="KTSC" evidence="1">
    <location>
        <begin position="2"/>
        <end position="59"/>
    </location>
</feature>